<protein>
    <recommendedName>
        <fullName evidence="12">FAD-binding FR-type domain-containing protein</fullName>
    </recommendedName>
</protein>
<evidence type="ECO:0000256" key="6">
    <source>
        <dbReference type="ARBA" id="ARBA00022989"/>
    </source>
</evidence>
<keyword evidence="4 11" id="KW-0812">Transmembrane</keyword>
<feature type="transmembrane region" description="Helical" evidence="11">
    <location>
        <begin position="458"/>
        <end position="480"/>
    </location>
</feature>
<dbReference type="Pfam" id="PF01794">
    <property type="entry name" value="Ferric_reduct"/>
    <property type="match status" value="1"/>
</dbReference>
<evidence type="ECO:0000256" key="11">
    <source>
        <dbReference type="SAM" id="Phobius"/>
    </source>
</evidence>
<dbReference type="OrthoDB" id="17725at2759"/>
<feature type="region of interest" description="Disordered" evidence="10">
    <location>
        <begin position="542"/>
        <end position="599"/>
    </location>
</feature>
<comment type="caution">
    <text evidence="13">The sequence shown here is derived from an EMBL/GenBank/DDBJ whole genome shotgun (WGS) entry which is preliminary data.</text>
</comment>
<dbReference type="GO" id="GO:0006826">
    <property type="term" value="P:iron ion transport"/>
    <property type="evidence" value="ECO:0007669"/>
    <property type="project" value="TreeGrafter"/>
</dbReference>
<dbReference type="PANTHER" id="PTHR32361">
    <property type="entry name" value="FERRIC/CUPRIC REDUCTASE TRANSMEMBRANE COMPONENT"/>
    <property type="match status" value="1"/>
</dbReference>
<evidence type="ECO:0000256" key="9">
    <source>
        <dbReference type="ARBA" id="ARBA00023136"/>
    </source>
</evidence>
<evidence type="ECO:0000256" key="5">
    <source>
        <dbReference type="ARBA" id="ARBA00022982"/>
    </source>
</evidence>
<dbReference type="SFLD" id="SFLDS00052">
    <property type="entry name" value="Ferric_Reductase_Domain"/>
    <property type="match status" value="1"/>
</dbReference>
<evidence type="ECO:0000313" key="13">
    <source>
        <dbReference type="EMBL" id="KEF53004.1"/>
    </source>
</evidence>
<dbReference type="RefSeq" id="XP_013255594.1">
    <property type="nucleotide sequence ID" value="XM_013400140.1"/>
</dbReference>
<accession>A0A072NYQ5</accession>
<dbReference type="PANTHER" id="PTHR32361:SF23">
    <property type="entry name" value="FERRIC-CHELATE REDUCTASE"/>
    <property type="match status" value="1"/>
</dbReference>
<dbReference type="Pfam" id="PF08022">
    <property type="entry name" value="FAD_binding_8"/>
    <property type="match status" value="1"/>
</dbReference>
<evidence type="ECO:0000256" key="4">
    <source>
        <dbReference type="ARBA" id="ARBA00022692"/>
    </source>
</evidence>
<keyword evidence="6 11" id="KW-1133">Transmembrane helix</keyword>
<dbReference type="InterPro" id="IPR013112">
    <property type="entry name" value="FAD-bd_8"/>
</dbReference>
<dbReference type="GO" id="GO:0005886">
    <property type="term" value="C:plasma membrane"/>
    <property type="evidence" value="ECO:0007669"/>
    <property type="project" value="TreeGrafter"/>
</dbReference>
<keyword evidence="3" id="KW-0813">Transport</keyword>
<dbReference type="STRING" id="1182545.A0A072NYQ5"/>
<dbReference type="InterPro" id="IPR017927">
    <property type="entry name" value="FAD-bd_FR_type"/>
</dbReference>
<evidence type="ECO:0000256" key="1">
    <source>
        <dbReference type="ARBA" id="ARBA00004141"/>
    </source>
</evidence>
<evidence type="ECO:0000259" key="12">
    <source>
        <dbReference type="PROSITE" id="PS51384"/>
    </source>
</evidence>
<dbReference type="GeneID" id="25285813"/>
<comment type="subcellular location">
    <subcellularLocation>
        <location evidence="1">Membrane</location>
        <topology evidence="1">Multi-pass membrane protein</topology>
    </subcellularLocation>
</comment>
<dbReference type="GO" id="GO:0000293">
    <property type="term" value="F:ferric-chelate reductase activity"/>
    <property type="evidence" value="ECO:0007669"/>
    <property type="project" value="UniProtKB-ARBA"/>
</dbReference>
<dbReference type="InterPro" id="IPR013121">
    <property type="entry name" value="Fe_red_NAD-bd_6"/>
</dbReference>
<sequence>MDMDMPPPDPTIVNLPLSDPRCNVSDCLAFAAAAAESQAKIPWADGFKYGRWATYYYLAITGLFILSYAYHKYQDRKATVSRLSDAQAPGLRQKLLAVGRWLAYRRIEFPGSSVFEIPSFGVVSLLLATVVFLAALTFAARPYYRKHVHYGSPPIATRTGLMAYACTPILIALAGKANVITLITGISHEKLNVIHRWVGWFTLVLSLVHTIPFFYQPGQDHGYTTLNAEWSVRMGGDMYSGVPPLAMLVGLVFLSIQPIRQWVYETFYFSHVLMAITYLGLLFWHAANLGDSWAYLWATLALWLASWLARLFWYTRPMNIRNEWFQGATTLLTHLPGGMTKIEVLNPPDGFTWTPSQHCFLRFPRISLLDNHPFTIVSGPLPAPSRRNNVKQRGEKVGDVFQIPHKQVPLTFLARTHSGFTRRLDSFSAKHADNALEVWIDGPYGGLGRPIERLYDHLVLVAGGSGITVCLPWLTSIMAAEPSEIRVERISLVWAVKHQEHLDWARDWLTGVKEKLAQRVEGSRLEINSRFYVTQEAIEEKPITTTHLQDSKSRPMPQSKEIDDEIHKSPSPSSTIDDPTTATTNQNTSPSATQQLSSTPIFEPLDLHSGRPDMATIVRDEIARSASNNKKLFFVGCGPGSMRNELGNAVARAQTGVMKGDVAEVALHLEAFGW</sequence>
<evidence type="ECO:0000256" key="10">
    <source>
        <dbReference type="SAM" id="MobiDB-lite"/>
    </source>
</evidence>
<feature type="transmembrane region" description="Helical" evidence="11">
    <location>
        <begin position="238"/>
        <end position="256"/>
    </location>
</feature>
<feature type="compositionally biased region" description="Polar residues" evidence="10">
    <location>
        <begin position="585"/>
        <end position="599"/>
    </location>
</feature>
<feature type="transmembrane region" description="Helical" evidence="11">
    <location>
        <begin position="52"/>
        <end position="70"/>
    </location>
</feature>
<feature type="transmembrane region" description="Helical" evidence="11">
    <location>
        <begin position="268"/>
        <end position="287"/>
    </location>
</feature>
<dbReference type="Pfam" id="PF08030">
    <property type="entry name" value="NAD_binding_6"/>
    <property type="match status" value="1"/>
</dbReference>
<dbReference type="SUPFAM" id="SSF52343">
    <property type="entry name" value="Ferredoxin reductase-like, C-terminal NADP-linked domain"/>
    <property type="match status" value="1"/>
</dbReference>
<evidence type="ECO:0000256" key="7">
    <source>
        <dbReference type="ARBA" id="ARBA00023002"/>
    </source>
</evidence>
<comment type="similarity">
    <text evidence="2">Belongs to the ferric reductase (FRE) family.</text>
</comment>
<feature type="transmembrane region" description="Helical" evidence="11">
    <location>
        <begin position="197"/>
        <end position="218"/>
    </location>
</feature>
<feature type="transmembrane region" description="Helical" evidence="11">
    <location>
        <begin position="293"/>
        <end position="313"/>
    </location>
</feature>
<dbReference type="CDD" id="cd06186">
    <property type="entry name" value="NOX_Duox_like_FAD_NADP"/>
    <property type="match status" value="1"/>
</dbReference>
<dbReference type="InterPro" id="IPR039261">
    <property type="entry name" value="FNR_nucleotide-bd"/>
</dbReference>
<feature type="transmembrane region" description="Helical" evidence="11">
    <location>
        <begin position="114"/>
        <end position="141"/>
    </location>
</feature>
<organism evidence="13 14">
    <name type="scientific">Exophiala aquamarina CBS 119918</name>
    <dbReference type="NCBI Taxonomy" id="1182545"/>
    <lineage>
        <taxon>Eukaryota</taxon>
        <taxon>Fungi</taxon>
        <taxon>Dikarya</taxon>
        <taxon>Ascomycota</taxon>
        <taxon>Pezizomycotina</taxon>
        <taxon>Eurotiomycetes</taxon>
        <taxon>Chaetothyriomycetidae</taxon>
        <taxon>Chaetothyriales</taxon>
        <taxon>Herpotrichiellaceae</taxon>
        <taxon>Exophiala</taxon>
    </lineage>
</organism>
<dbReference type="GO" id="GO:0015677">
    <property type="term" value="P:copper ion import"/>
    <property type="evidence" value="ECO:0007669"/>
    <property type="project" value="TreeGrafter"/>
</dbReference>
<keyword evidence="9 11" id="KW-0472">Membrane</keyword>
<dbReference type="PROSITE" id="PS51384">
    <property type="entry name" value="FAD_FR"/>
    <property type="match status" value="1"/>
</dbReference>
<reference evidence="13 14" key="1">
    <citation type="submission" date="2013-03" db="EMBL/GenBank/DDBJ databases">
        <title>The Genome Sequence of Exophiala aquamarina CBS 119918.</title>
        <authorList>
            <consortium name="The Broad Institute Genomics Platform"/>
            <person name="Cuomo C."/>
            <person name="de Hoog S."/>
            <person name="Gorbushina A."/>
            <person name="Walker B."/>
            <person name="Young S.K."/>
            <person name="Zeng Q."/>
            <person name="Gargeya S."/>
            <person name="Fitzgerald M."/>
            <person name="Haas B."/>
            <person name="Abouelleil A."/>
            <person name="Allen A.W."/>
            <person name="Alvarado L."/>
            <person name="Arachchi H.M."/>
            <person name="Berlin A.M."/>
            <person name="Chapman S.B."/>
            <person name="Gainer-Dewar J."/>
            <person name="Goldberg J."/>
            <person name="Griggs A."/>
            <person name="Gujja S."/>
            <person name="Hansen M."/>
            <person name="Howarth C."/>
            <person name="Imamovic A."/>
            <person name="Ireland A."/>
            <person name="Larimer J."/>
            <person name="McCowan C."/>
            <person name="Murphy C."/>
            <person name="Pearson M."/>
            <person name="Poon T.W."/>
            <person name="Priest M."/>
            <person name="Roberts A."/>
            <person name="Saif S."/>
            <person name="Shea T."/>
            <person name="Sisk P."/>
            <person name="Sykes S."/>
            <person name="Wortman J."/>
            <person name="Nusbaum C."/>
            <person name="Birren B."/>
        </authorList>
    </citation>
    <scope>NUCLEOTIDE SEQUENCE [LARGE SCALE GENOMIC DNA]</scope>
    <source>
        <strain evidence="13 14">CBS 119918</strain>
    </source>
</reference>
<dbReference type="Proteomes" id="UP000027920">
    <property type="component" value="Unassembled WGS sequence"/>
</dbReference>
<dbReference type="VEuPathDB" id="FungiDB:A1O9_10912"/>
<dbReference type="GO" id="GO:0006879">
    <property type="term" value="P:intracellular iron ion homeostasis"/>
    <property type="evidence" value="ECO:0007669"/>
    <property type="project" value="TreeGrafter"/>
</dbReference>
<evidence type="ECO:0000313" key="14">
    <source>
        <dbReference type="Proteomes" id="UP000027920"/>
    </source>
</evidence>
<keyword evidence="5" id="KW-0249">Electron transport</keyword>
<feature type="domain" description="FAD-binding FR-type" evidence="12">
    <location>
        <begin position="322"/>
        <end position="450"/>
    </location>
</feature>
<dbReference type="SFLD" id="SFLDG01168">
    <property type="entry name" value="Ferric_reductase_subgroup_(FRE"/>
    <property type="match status" value="1"/>
</dbReference>
<dbReference type="Gene3D" id="3.40.50.80">
    <property type="entry name" value="Nucleotide-binding domain of ferredoxin-NADP reductase (FNR) module"/>
    <property type="match status" value="1"/>
</dbReference>
<evidence type="ECO:0000256" key="8">
    <source>
        <dbReference type="ARBA" id="ARBA00023065"/>
    </source>
</evidence>
<dbReference type="InterPro" id="IPR051410">
    <property type="entry name" value="Ferric/Cupric_Reductase"/>
</dbReference>
<proteinExistence type="inferred from homology"/>
<feature type="compositionally biased region" description="Low complexity" evidence="10">
    <location>
        <begin position="569"/>
        <end position="584"/>
    </location>
</feature>
<dbReference type="HOGENOM" id="CLU_010365_7_1_1"/>
<gene>
    <name evidence="13" type="ORF">A1O9_10912</name>
</gene>
<keyword evidence="8" id="KW-0406">Ion transport</keyword>
<evidence type="ECO:0000256" key="2">
    <source>
        <dbReference type="ARBA" id="ARBA00006278"/>
    </source>
</evidence>
<keyword evidence="14" id="KW-1185">Reference proteome</keyword>
<keyword evidence="7" id="KW-0560">Oxidoreductase</keyword>
<evidence type="ECO:0000256" key="3">
    <source>
        <dbReference type="ARBA" id="ARBA00022448"/>
    </source>
</evidence>
<dbReference type="AlphaFoldDB" id="A0A072NYQ5"/>
<feature type="transmembrane region" description="Helical" evidence="11">
    <location>
        <begin position="161"/>
        <end position="185"/>
    </location>
</feature>
<name>A0A072NYQ5_9EURO</name>
<dbReference type="EMBL" id="AMGV01000015">
    <property type="protein sequence ID" value="KEF53004.1"/>
    <property type="molecule type" value="Genomic_DNA"/>
</dbReference>
<dbReference type="InterPro" id="IPR013130">
    <property type="entry name" value="Fe3_Rdtase_TM_dom"/>
</dbReference>